<proteinExistence type="predicted"/>
<evidence type="ECO:0000256" key="2">
    <source>
        <dbReference type="SAM" id="MobiDB-lite"/>
    </source>
</evidence>
<keyword evidence="4" id="KW-1185">Reference proteome</keyword>
<evidence type="ECO:0000313" key="3">
    <source>
        <dbReference type="EMBL" id="PHT70153.1"/>
    </source>
</evidence>
<sequence>MGPEHLGRVRLYGTRVTRTFLKRINGIYDPTFNSTNDIVRQMQERMQKMEDQIEEQKRTIRQEVIADLIAQLQIVGLLDPKMLAALSISSSNDSTSTLADTGRNSQNNQG</sequence>
<dbReference type="Proteomes" id="UP000222542">
    <property type="component" value="Unassembled WGS sequence"/>
</dbReference>
<feature type="region of interest" description="Disordered" evidence="2">
    <location>
        <begin position="89"/>
        <end position="110"/>
    </location>
</feature>
<keyword evidence="1" id="KW-0175">Coiled coil</keyword>
<reference evidence="3 4" key="2">
    <citation type="journal article" date="2017" name="Genome Biol.">
        <title>New reference genome sequences of hot pepper reveal the massive evolution of plant disease-resistance genes by retroduplication.</title>
        <authorList>
            <person name="Kim S."/>
            <person name="Park J."/>
            <person name="Yeom S.I."/>
            <person name="Kim Y.M."/>
            <person name="Seo E."/>
            <person name="Kim K.T."/>
            <person name="Kim M.S."/>
            <person name="Lee J.M."/>
            <person name="Cheong K."/>
            <person name="Shin H.S."/>
            <person name="Kim S.B."/>
            <person name="Han K."/>
            <person name="Lee J."/>
            <person name="Park M."/>
            <person name="Lee H.A."/>
            <person name="Lee H.Y."/>
            <person name="Lee Y."/>
            <person name="Oh S."/>
            <person name="Lee J.H."/>
            <person name="Choi E."/>
            <person name="Choi E."/>
            <person name="Lee S.E."/>
            <person name="Jeon J."/>
            <person name="Kim H."/>
            <person name="Choi G."/>
            <person name="Song H."/>
            <person name="Lee J."/>
            <person name="Lee S.C."/>
            <person name="Kwon J.K."/>
            <person name="Lee H.Y."/>
            <person name="Koo N."/>
            <person name="Hong Y."/>
            <person name="Kim R.W."/>
            <person name="Kang W.H."/>
            <person name="Huh J.H."/>
            <person name="Kang B.C."/>
            <person name="Yang T.J."/>
            <person name="Lee Y.H."/>
            <person name="Bennetzen J.L."/>
            <person name="Choi D."/>
        </authorList>
    </citation>
    <scope>NUCLEOTIDE SEQUENCE [LARGE SCALE GENOMIC DNA]</scope>
    <source>
        <strain evidence="4">cv. CM334</strain>
    </source>
</reference>
<evidence type="ECO:0000256" key="1">
    <source>
        <dbReference type="SAM" id="Coils"/>
    </source>
</evidence>
<dbReference type="Gramene" id="PHT70153">
    <property type="protein sequence ID" value="PHT70153"/>
    <property type="gene ID" value="T459_25257"/>
</dbReference>
<comment type="caution">
    <text evidence="3">The sequence shown here is derived from an EMBL/GenBank/DDBJ whole genome shotgun (WGS) entry which is preliminary data.</text>
</comment>
<dbReference type="EMBL" id="AYRZ02000010">
    <property type="protein sequence ID" value="PHT70153.1"/>
    <property type="molecule type" value="Genomic_DNA"/>
</dbReference>
<evidence type="ECO:0000313" key="4">
    <source>
        <dbReference type="Proteomes" id="UP000222542"/>
    </source>
</evidence>
<accession>A0A2G2YK82</accession>
<gene>
    <name evidence="3" type="ORF">T459_25257</name>
</gene>
<dbReference type="AlphaFoldDB" id="A0A2G2YK82"/>
<organism evidence="3 4">
    <name type="scientific">Capsicum annuum</name>
    <name type="common">Capsicum pepper</name>
    <dbReference type="NCBI Taxonomy" id="4072"/>
    <lineage>
        <taxon>Eukaryota</taxon>
        <taxon>Viridiplantae</taxon>
        <taxon>Streptophyta</taxon>
        <taxon>Embryophyta</taxon>
        <taxon>Tracheophyta</taxon>
        <taxon>Spermatophyta</taxon>
        <taxon>Magnoliopsida</taxon>
        <taxon>eudicotyledons</taxon>
        <taxon>Gunneridae</taxon>
        <taxon>Pentapetalae</taxon>
        <taxon>asterids</taxon>
        <taxon>lamiids</taxon>
        <taxon>Solanales</taxon>
        <taxon>Solanaceae</taxon>
        <taxon>Solanoideae</taxon>
        <taxon>Capsiceae</taxon>
        <taxon>Capsicum</taxon>
    </lineage>
</organism>
<name>A0A2G2YK82_CAPAN</name>
<reference evidence="3 4" key="1">
    <citation type="journal article" date="2014" name="Nat. Genet.">
        <title>Genome sequence of the hot pepper provides insights into the evolution of pungency in Capsicum species.</title>
        <authorList>
            <person name="Kim S."/>
            <person name="Park M."/>
            <person name="Yeom S.I."/>
            <person name="Kim Y.M."/>
            <person name="Lee J.M."/>
            <person name="Lee H.A."/>
            <person name="Seo E."/>
            <person name="Choi J."/>
            <person name="Cheong K."/>
            <person name="Kim K.T."/>
            <person name="Jung K."/>
            <person name="Lee G.W."/>
            <person name="Oh S.K."/>
            <person name="Bae C."/>
            <person name="Kim S.B."/>
            <person name="Lee H.Y."/>
            <person name="Kim S.Y."/>
            <person name="Kim M.S."/>
            <person name="Kang B.C."/>
            <person name="Jo Y.D."/>
            <person name="Yang H.B."/>
            <person name="Jeong H.J."/>
            <person name="Kang W.H."/>
            <person name="Kwon J.K."/>
            <person name="Shin C."/>
            <person name="Lim J.Y."/>
            <person name="Park J.H."/>
            <person name="Huh J.H."/>
            <person name="Kim J.S."/>
            <person name="Kim B.D."/>
            <person name="Cohen O."/>
            <person name="Paran I."/>
            <person name="Suh M.C."/>
            <person name="Lee S.B."/>
            <person name="Kim Y.K."/>
            <person name="Shin Y."/>
            <person name="Noh S.J."/>
            <person name="Park J."/>
            <person name="Seo Y.S."/>
            <person name="Kwon S.Y."/>
            <person name="Kim H.A."/>
            <person name="Park J.M."/>
            <person name="Kim H.J."/>
            <person name="Choi S.B."/>
            <person name="Bosland P.W."/>
            <person name="Reeves G."/>
            <person name="Jo S.H."/>
            <person name="Lee B.W."/>
            <person name="Cho H.T."/>
            <person name="Choi H.S."/>
            <person name="Lee M.S."/>
            <person name="Yu Y."/>
            <person name="Do Choi Y."/>
            <person name="Park B.S."/>
            <person name="van Deynze A."/>
            <person name="Ashrafi H."/>
            <person name="Hill T."/>
            <person name="Kim W.T."/>
            <person name="Pai H.S."/>
            <person name="Ahn H.K."/>
            <person name="Yeam I."/>
            <person name="Giovannoni J.J."/>
            <person name="Rose J.K."/>
            <person name="Sorensen I."/>
            <person name="Lee S.J."/>
            <person name="Kim R.W."/>
            <person name="Choi I.Y."/>
            <person name="Choi B.S."/>
            <person name="Lim J.S."/>
            <person name="Lee Y.H."/>
            <person name="Choi D."/>
        </authorList>
    </citation>
    <scope>NUCLEOTIDE SEQUENCE [LARGE SCALE GENOMIC DNA]</scope>
    <source>
        <strain evidence="4">cv. CM334</strain>
    </source>
</reference>
<dbReference type="OMA" id="NGIYDPT"/>
<protein>
    <submittedName>
        <fullName evidence="3">Uncharacterized protein</fullName>
    </submittedName>
</protein>
<feature type="coiled-coil region" evidence="1">
    <location>
        <begin position="32"/>
        <end position="66"/>
    </location>
</feature>
<feature type="compositionally biased region" description="Low complexity" evidence="2">
    <location>
        <begin position="89"/>
        <end position="101"/>
    </location>
</feature>